<dbReference type="InterPro" id="IPR007081">
    <property type="entry name" value="RNA_pol_Rpb1_5"/>
</dbReference>
<evidence type="ECO:0000256" key="2">
    <source>
        <dbReference type="ARBA" id="ARBA00022478"/>
    </source>
</evidence>
<gene>
    <name evidence="9" type="primary">rpoC2</name>
</gene>
<organism evidence="9">
    <name type="scientific">Climaconeis cf. scalaris</name>
    <dbReference type="NCBI Taxonomy" id="2846828"/>
    <lineage>
        <taxon>Eukaryota</taxon>
        <taxon>Sar</taxon>
        <taxon>Stramenopiles</taxon>
        <taxon>Ochrophyta</taxon>
        <taxon>Bacillariophyta</taxon>
        <taxon>Bacillariophyceae</taxon>
        <taxon>Bacillariophycidae</taxon>
        <taxon>Naviculales</taxon>
        <taxon>Berkeleyaceae</taxon>
        <taxon>Climaconeis</taxon>
    </lineage>
</organism>
<dbReference type="EC" id="2.7.7.6" evidence="1"/>
<dbReference type="InterPro" id="IPR038120">
    <property type="entry name" value="Rpb1_funnel_sf"/>
</dbReference>
<dbReference type="GO" id="GO:0003677">
    <property type="term" value="F:DNA binding"/>
    <property type="evidence" value="ECO:0007669"/>
    <property type="project" value="InterPro"/>
</dbReference>
<accession>A0A8F8X8H5</accession>
<dbReference type="InterPro" id="IPR007083">
    <property type="entry name" value="RNA_pol_Rpb1_4"/>
</dbReference>
<evidence type="ECO:0000313" key="9">
    <source>
        <dbReference type="EMBL" id="QYB19263.1"/>
    </source>
</evidence>
<sequence>MKTFSYQNKLINKKQLRELLSWSFSNYDSMQACALADELKYLGFKYSSQAGISISLEDLRIPFVKNSMLKKSNNEVIDIEKIYLKGKITDIERFQKIIDIWGSVSDSLKEQVVFYFKNYDPLNSVYIMAFSGARGNLAQVRQLVGMRGLMADSSGEVMNIGIRKNFREGLTITDYLISGYGARKGIIDTALKTANSGYLTRRLIDVGQDILIRDKDCSTIHSLLFSNTSLKLANVNLIYEKLNGRVLNKSIFDWNKKETIANKNSEINLKLIEKCLKKNIKRLYIRSPLICNLYRAICQRCYGWDLASENLVEIGEAIGILAGQSIGEPGTQLTMRTFHTGGVFNSQAKQKILSPMSGIVKFSNNLKTFRLRTNIGEDVRVAKNSSYFFIVPKTINQKLTKIQVLENTILFFNNNDYVQKRNPIGELINKNKQIRIEIKPILTDNSGEIFMPLLQNKGNLINNNKLIWILSGQLYNSPINSFVNFYSDHKLNANSYIFRAKVINNSKGYVKIINHQKDLYRRKIQILTNKYLLTNFNLQSLPDSFNSRNYKNCILEYQNLKYLIKTTLINSKYYIKIKKSKTIADLLTNAFKTKTGGKLYYDKINETQIHHKLQNSSIKYLHGIYFFKNNWKKPKKPFDKKKVAYKLRTASKLELKLELREKFNWKIIDKNKHQFLNSPLELINWQIPPKQRNFKTILWIEEETHKFESKLNNILVKPGNYIAKNFQLLNDPKIFSKTSGLVTITKKNSDFQILSIKPGSVYKGKIFRNLFRKMYYPGETIFSNIIINKLSFCQNTIISNSKQLLIRPIKIYEIPYSIVNRHNKENQNSQTIFELVQNYAYESNRIIKTSKSLNLILVKLNFNSNQFFYDNTIIELFKNKEIHAITFKTYEHFFLKKYIVASLKYRNIQSCLLISSSQFIDSYTILGYLESLILSSSNIIKFKIKTTHIKQILLISNKDCFATKKSKFLNKKVGNFILENRKLEKVGKIIAENKNFFIIQKGQPYFFPNCKLDEIELKSPIKYKTMTQEQFQFQTRIETNRSISLNFSNLFRASIKKRIRTNISKLSNYKIPLKIEFSKFFFEKNSRLYTSLIPNFLKQFSVNNTKIDLNLEQIIEPKEFEFLITEDNLLQETEIFIKKSQKQSRNILIRSSEFIKNSKKKNNNNNFSLTLVKFCEYPFTKSIKSVGIYSLTADHFEQERNNIFCQNKTFIESGETLGFLNLEKEITIDIVQGLPKIEQILEARKKILNIKRIPRNRKKGALIQKTNLDPNFRFKKLGSLIQENDKINPHKLLKIYFNYYGILKIFTCDRRKKIKYTRLIQNYESSYKSFKKVQLFILNSVQSIYKSQGVVINDKHLEIVIKQMTTRVIVTYQGKTPLLKGEIIDLYHMQYVNQVIRTKEEKYACYVPLLFGITKAALNNPSFISAASFQETIRVLTKASIEGKIDWLRGLKENIVIGHLIPAGTGFKTYRNSFKKKVESFN</sequence>
<geneLocation type="plastid" evidence="9"/>
<keyword evidence="2" id="KW-0240">DNA-directed RNA polymerase</keyword>
<feature type="domain" description="RNA polymerase Rpb1" evidence="7">
    <location>
        <begin position="169"/>
        <end position="1417"/>
    </location>
</feature>
<dbReference type="EMBL" id="MZ365055">
    <property type="protein sequence ID" value="QYB19263.1"/>
    <property type="molecule type" value="Genomic_DNA"/>
</dbReference>
<feature type="domain" description="RNA polymerase Rpb1" evidence="8">
    <location>
        <begin position="88"/>
        <end position="159"/>
    </location>
</feature>
<dbReference type="CDD" id="cd02655">
    <property type="entry name" value="RNAP_beta'_C"/>
    <property type="match status" value="1"/>
</dbReference>
<keyword evidence="5" id="KW-0862">Zinc</keyword>
<keyword evidence="6" id="KW-0804">Transcription</keyword>
<dbReference type="Pfam" id="PF04998">
    <property type="entry name" value="RNA_pol_Rpb1_5"/>
    <property type="match status" value="1"/>
</dbReference>
<evidence type="ECO:0000256" key="1">
    <source>
        <dbReference type="ARBA" id="ARBA00012418"/>
    </source>
</evidence>
<keyword evidence="9" id="KW-0934">Plastid</keyword>
<proteinExistence type="predicted"/>
<evidence type="ECO:0000256" key="5">
    <source>
        <dbReference type="ARBA" id="ARBA00022833"/>
    </source>
</evidence>
<evidence type="ECO:0000256" key="6">
    <source>
        <dbReference type="ARBA" id="ARBA00023163"/>
    </source>
</evidence>
<keyword evidence="3" id="KW-0808">Transferase</keyword>
<dbReference type="InterPro" id="IPR012756">
    <property type="entry name" value="DNA-dir_RpoC2_beta_pp"/>
</dbReference>
<dbReference type="Gene3D" id="1.10.1790.20">
    <property type="match status" value="1"/>
</dbReference>
<dbReference type="InterPro" id="IPR045867">
    <property type="entry name" value="DNA-dir_RpoC_beta_prime"/>
</dbReference>
<evidence type="ECO:0000259" key="7">
    <source>
        <dbReference type="Pfam" id="PF04998"/>
    </source>
</evidence>
<dbReference type="SUPFAM" id="SSF64484">
    <property type="entry name" value="beta and beta-prime subunits of DNA dependent RNA-polymerase"/>
    <property type="match status" value="2"/>
</dbReference>
<protein>
    <recommendedName>
        <fullName evidence="1">DNA-directed RNA polymerase</fullName>
        <ecNumber evidence="1">2.7.7.6</ecNumber>
    </recommendedName>
</protein>
<dbReference type="GO" id="GO:0003899">
    <property type="term" value="F:DNA-directed RNA polymerase activity"/>
    <property type="evidence" value="ECO:0007669"/>
    <property type="project" value="UniProtKB-EC"/>
</dbReference>
<dbReference type="GO" id="GO:0006351">
    <property type="term" value="P:DNA-templated transcription"/>
    <property type="evidence" value="ECO:0007669"/>
    <property type="project" value="InterPro"/>
</dbReference>
<dbReference type="Gene3D" id="1.10.132.30">
    <property type="match status" value="1"/>
</dbReference>
<name>A0A8F8X8H5_9STRA</name>
<dbReference type="PANTHER" id="PTHR19376:SF63">
    <property type="entry name" value="DNA-DIRECTED RNA POLYMERASE SUBUNIT BETA"/>
    <property type="match status" value="1"/>
</dbReference>
<evidence type="ECO:0000256" key="4">
    <source>
        <dbReference type="ARBA" id="ARBA00022695"/>
    </source>
</evidence>
<keyword evidence="4" id="KW-0548">Nucleotidyltransferase</keyword>
<reference evidence="9" key="1">
    <citation type="journal article" date="2021" name="Int. J. Mol. Sci.">
        <title>Extreme Enlargement of the Inverted Repeat Region in the Plastid Genomes of Diatoms from the Genus Climaconeis.</title>
        <authorList>
            <person name="Gastineau R."/>
            <person name="Davidovich N.A."/>
            <person name="Davidovich O.I."/>
            <person name="Lemieux C."/>
            <person name="Turmel M."/>
            <person name="Wrobel R.J."/>
            <person name="Witkowski A."/>
        </authorList>
    </citation>
    <scope>NUCLEOTIDE SEQUENCE</scope>
    <source>
        <strain evidence="9">SZCZ1889</strain>
    </source>
</reference>
<dbReference type="Pfam" id="PF05000">
    <property type="entry name" value="RNA_pol_Rpb1_4"/>
    <property type="match status" value="1"/>
</dbReference>
<dbReference type="GO" id="GO:0000428">
    <property type="term" value="C:DNA-directed RNA polymerase complex"/>
    <property type="evidence" value="ECO:0007669"/>
    <property type="project" value="UniProtKB-KW"/>
</dbReference>
<dbReference type="InterPro" id="IPR042102">
    <property type="entry name" value="RNA_pol_Rpb1_3_sf"/>
</dbReference>
<dbReference type="Gene3D" id="1.10.150.390">
    <property type="match status" value="1"/>
</dbReference>
<dbReference type="PANTHER" id="PTHR19376">
    <property type="entry name" value="DNA-DIRECTED RNA POLYMERASE"/>
    <property type="match status" value="1"/>
</dbReference>
<dbReference type="NCBIfam" id="TIGR02388">
    <property type="entry name" value="rpoC2_cyan"/>
    <property type="match status" value="1"/>
</dbReference>
<dbReference type="Gene3D" id="1.10.274.100">
    <property type="entry name" value="RNA polymerase Rpb1, domain 3"/>
    <property type="match status" value="1"/>
</dbReference>
<evidence type="ECO:0000259" key="8">
    <source>
        <dbReference type="Pfam" id="PF05000"/>
    </source>
</evidence>
<evidence type="ECO:0000256" key="3">
    <source>
        <dbReference type="ARBA" id="ARBA00022679"/>
    </source>
</evidence>